<name>T1AJA2_9ZZZZ</name>
<keyword evidence="2" id="KW-0067">ATP-binding</keyword>
<feature type="non-terminal residue" evidence="2">
    <location>
        <position position="1"/>
    </location>
</feature>
<dbReference type="GO" id="GO:0016887">
    <property type="term" value="F:ATP hydrolysis activity"/>
    <property type="evidence" value="ECO:0007669"/>
    <property type="project" value="InterPro"/>
</dbReference>
<dbReference type="InterPro" id="IPR015854">
    <property type="entry name" value="ABC_transpr_LolD-like"/>
</dbReference>
<reference evidence="2" key="2">
    <citation type="journal article" date="2014" name="ISME J.">
        <title>Microbial stratification in low pH oxic and suboxic macroscopic growths along an acid mine drainage.</title>
        <authorList>
            <person name="Mendez-Garcia C."/>
            <person name="Mesa V."/>
            <person name="Sprenger R.R."/>
            <person name="Richter M."/>
            <person name="Diez M.S."/>
            <person name="Solano J."/>
            <person name="Bargiela R."/>
            <person name="Golyshina O.V."/>
            <person name="Manteca A."/>
            <person name="Ramos J.L."/>
            <person name="Gallego J.R."/>
            <person name="Llorente I."/>
            <person name="Martins Dos Santos V.A."/>
            <person name="Jensen O.N."/>
            <person name="Pelaez A.I."/>
            <person name="Sanchez J."/>
            <person name="Ferrer M."/>
        </authorList>
    </citation>
    <scope>NUCLEOTIDE SEQUENCE</scope>
</reference>
<dbReference type="AlphaFoldDB" id="T1AJA2"/>
<evidence type="ECO:0000259" key="1">
    <source>
        <dbReference type="Pfam" id="PF00005"/>
    </source>
</evidence>
<evidence type="ECO:0000313" key="2">
    <source>
        <dbReference type="EMBL" id="EQD41014.1"/>
    </source>
</evidence>
<dbReference type="Pfam" id="PF00005">
    <property type="entry name" value="ABC_tran"/>
    <property type="match status" value="1"/>
</dbReference>
<feature type="domain" description="ABC transporter" evidence="1">
    <location>
        <begin position="25"/>
        <end position="62"/>
    </location>
</feature>
<accession>T1AJA2</accession>
<dbReference type="Gene3D" id="3.40.50.300">
    <property type="entry name" value="P-loop containing nucleotide triphosphate hydrolases"/>
    <property type="match status" value="1"/>
</dbReference>
<comment type="caution">
    <text evidence="2">The sequence shown here is derived from an EMBL/GenBank/DDBJ whole genome shotgun (WGS) entry which is preliminary data.</text>
</comment>
<organism evidence="2">
    <name type="scientific">mine drainage metagenome</name>
    <dbReference type="NCBI Taxonomy" id="410659"/>
    <lineage>
        <taxon>unclassified sequences</taxon>
        <taxon>metagenomes</taxon>
        <taxon>ecological metagenomes</taxon>
    </lineage>
</organism>
<sequence length="115" mass="12034">LGYRGRSDRNLSPEPGTVLAVLGLETRSGHPPSKLSGGERQRVGVARALLGNPALVIADEPTGNLDVAATGELLKLLEQLRQDLGLTLIVATHDSAVAETMDRTVRMSGGRVIAA</sequence>
<dbReference type="InterPro" id="IPR027417">
    <property type="entry name" value="P-loop_NTPase"/>
</dbReference>
<gene>
    <name evidence="2" type="ORF">B2A_10841</name>
</gene>
<proteinExistence type="predicted"/>
<keyword evidence="2" id="KW-0449">Lipoprotein</keyword>
<keyword evidence="2" id="KW-0547">Nucleotide-binding</keyword>
<dbReference type="GO" id="GO:0022857">
    <property type="term" value="F:transmembrane transporter activity"/>
    <property type="evidence" value="ECO:0007669"/>
    <property type="project" value="TreeGrafter"/>
</dbReference>
<dbReference type="GO" id="GO:0005886">
    <property type="term" value="C:plasma membrane"/>
    <property type="evidence" value="ECO:0007669"/>
    <property type="project" value="TreeGrafter"/>
</dbReference>
<dbReference type="GO" id="GO:0005524">
    <property type="term" value="F:ATP binding"/>
    <property type="evidence" value="ECO:0007669"/>
    <property type="project" value="UniProtKB-KW"/>
</dbReference>
<reference evidence="2" key="1">
    <citation type="submission" date="2013-08" db="EMBL/GenBank/DDBJ databases">
        <authorList>
            <person name="Mendez C."/>
            <person name="Richter M."/>
            <person name="Ferrer M."/>
            <person name="Sanchez J."/>
        </authorList>
    </citation>
    <scope>NUCLEOTIDE SEQUENCE</scope>
</reference>
<dbReference type="PANTHER" id="PTHR24220:SF86">
    <property type="entry name" value="ABC TRANSPORTER ABCH.1"/>
    <property type="match status" value="1"/>
</dbReference>
<dbReference type="InterPro" id="IPR003439">
    <property type="entry name" value="ABC_transporter-like_ATP-bd"/>
</dbReference>
<dbReference type="PANTHER" id="PTHR24220">
    <property type="entry name" value="IMPORT ATP-BINDING PROTEIN"/>
    <property type="match status" value="1"/>
</dbReference>
<dbReference type="EMBL" id="AUZZ01007805">
    <property type="protein sequence ID" value="EQD41014.1"/>
    <property type="molecule type" value="Genomic_DNA"/>
</dbReference>
<dbReference type="SUPFAM" id="SSF52540">
    <property type="entry name" value="P-loop containing nucleoside triphosphate hydrolases"/>
    <property type="match status" value="1"/>
</dbReference>
<protein>
    <submittedName>
        <fullName evidence="2">Lipoprotein releasing system, ATP-binding protein</fullName>
    </submittedName>
</protein>